<proteinExistence type="predicted"/>
<name>A0A8I3A6U5_9AGAM</name>
<keyword evidence="8" id="KW-0862">Zinc</keyword>
<dbReference type="EMBL" id="JAGFBS010000020">
    <property type="protein sequence ID" value="KAG6373741.1"/>
    <property type="molecule type" value="Genomic_DNA"/>
</dbReference>
<reference evidence="10" key="1">
    <citation type="submission" date="2021-03" db="EMBL/GenBank/DDBJ databases">
        <title>Evolutionary innovations through gain and loss of genes in the ectomycorrhizal Boletales.</title>
        <authorList>
            <person name="Wu G."/>
            <person name="Miyauchi S."/>
            <person name="Morin E."/>
            <person name="Yang Z.-L."/>
            <person name="Xu J."/>
            <person name="Martin F.M."/>
        </authorList>
    </citation>
    <scope>NUCLEOTIDE SEQUENCE</scope>
    <source>
        <strain evidence="10">BR01</strain>
    </source>
</reference>
<evidence type="ECO:0000256" key="4">
    <source>
        <dbReference type="ARBA" id="ARBA00022723"/>
    </source>
</evidence>
<dbReference type="SMART" id="SM00647">
    <property type="entry name" value="IBR"/>
    <property type="match status" value="2"/>
</dbReference>
<dbReference type="InterPro" id="IPR002867">
    <property type="entry name" value="IBR_dom"/>
</dbReference>
<dbReference type="EC" id="2.3.2.31" evidence="2"/>
<evidence type="ECO:0000313" key="10">
    <source>
        <dbReference type="EMBL" id="KAG6373741.1"/>
    </source>
</evidence>
<dbReference type="InterPro" id="IPR031127">
    <property type="entry name" value="E3_UB_ligase_RBR"/>
</dbReference>
<dbReference type="Pfam" id="PF01485">
    <property type="entry name" value="IBR"/>
    <property type="match status" value="2"/>
</dbReference>
<evidence type="ECO:0000256" key="1">
    <source>
        <dbReference type="ARBA" id="ARBA00001798"/>
    </source>
</evidence>
<dbReference type="OrthoDB" id="9977870at2759"/>
<evidence type="ECO:0000256" key="8">
    <source>
        <dbReference type="ARBA" id="ARBA00022833"/>
    </source>
</evidence>
<keyword evidence="7" id="KW-0833">Ubl conjugation pathway</keyword>
<evidence type="ECO:0000259" key="9">
    <source>
        <dbReference type="PROSITE" id="PS51873"/>
    </source>
</evidence>
<dbReference type="GO" id="GO:0008270">
    <property type="term" value="F:zinc ion binding"/>
    <property type="evidence" value="ECO:0007669"/>
    <property type="project" value="UniProtKB-KW"/>
</dbReference>
<comment type="catalytic activity">
    <reaction evidence="1">
        <text>[E2 ubiquitin-conjugating enzyme]-S-ubiquitinyl-L-cysteine + [acceptor protein]-L-lysine = [E2 ubiquitin-conjugating enzyme]-L-cysteine + [acceptor protein]-N(6)-ubiquitinyl-L-lysine.</text>
        <dbReference type="EC" id="2.3.2.31"/>
    </reaction>
</comment>
<evidence type="ECO:0000313" key="11">
    <source>
        <dbReference type="Proteomes" id="UP000683000"/>
    </source>
</evidence>
<keyword evidence="11" id="KW-1185">Reference proteome</keyword>
<organism evidence="10 11">
    <name type="scientific">Boletus reticuloceps</name>
    <dbReference type="NCBI Taxonomy" id="495285"/>
    <lineage>
        <taxon>Eukaryota</taxon>
        <taxon>Fungi</taxon>
        <taxon>Dikarya</taxon>
        <taxon>Basidiomycota</taxon>
        <taxon>Agaricomycotina</taxon>
        <taxon>Agaricomycetes</taxon>
        <taxon>Agaricomycetidae</taxon>
        <taxon>Boletales</taxon>
        <taxon>Boletineae</taxon>
        <taxon>Boletaceae</taxon>
        <taxon>Boletoideae</taxon>
        <taxon>Boletus</taxon>
    </lineage>
</organism>
<comment type="caution">
    <text evidence="10">The sequence shown here is derived from an EMBL/GenBank/DDBJ whole genome shotgun (WGS) entry which is preliminary data.</text>
</comment>
<keyword evidence="6" id="KW-0863">Zinc-finger</keyword>
<dbReference type="SUPFAM" id="SSF57850">
    <property type="entry name" value="RING/U-box"/>
    <property type="match status" value="2"/>
</dbReference>
<keyword evidence="4" id="KW-0479">Metal-binding</keyword>
<dbReference type="AlphaFoldDB" id="A0A8I3A6U5"/>
<sequence length="268" mass="29571">MYSFFRRVFVTHLKKDKVIGIQRGLEQEASEPSTLTSSTLGMDLHLQPNTTHYLPSVRPALRSVLRGFAPTSLPRKESVDCLVCQDTFEGSLCLHAPCGHYFCPECTAGMAKAAIAEGNEELFPLRCCDQLLPVEEFLDLLPEPLRASVVAKLEEISVPPPERLYCPNDTCSAFLGRSSEAKDVVSCPQCHTVICPECKRTSHSPEPCGPPADDLLREAKGYASERGWKVCPRCTVIVERESGCSHMRCRCGMSFCYSCGIPQESCSC</sequence>
<dbReference type="InterPro" id="IPR044066">
    <property type="entry name" value="TRIAD_supradom"/>
</dbReference>
<accession>A0A8I3A6U5</accession>
<evidence type="ECO:0000256" key="3">
    <source>
        <dbReference type="ARBA" id="ARBA00022679"/>
    </source>
</evidence>
<dbReference type="InterPro" id="IPR013083">
    <property type="entry name" value="Znf_RING/FYVE/PHD"/>
</dbReference>
<keyword evidence="3" id="KW-0808">Transferase</keyword>
<dbReference type="GO" id="GO:0061630">
    <property type="term" value="F:ubiquitin protein ligase activity"/>
    <property type="evidence" value="ECO:0007669"/>
    <property type="project" value="UniProtKB-EC"/>
</dbReference>
<dbReference type="PROSITE" id="PS51873">
    <property type="entry name" value="TRIAD"/>
    <property type="match status" value="1"/>
</dbReference>
<keyword evidence="5" id="KW-0677">Repeat</keyword>
<evidence type="ECO:0000256" key="6">
    <source>
        <dbReference type="ARBA" id="ARBA00022771"/>
    </source>
</evidence>
<dbReference type="CDD" id="cd22584">
    <property type="entry name" value="Rcat_RBR_unk"/>
    <property type="match status" value="1"/>
</dbReference>
<evidence type="ECO:0000256" key="7">
    <source>
        <dbReference type="ARBA" id="ARBA00022786"/>
    </source>
</evidence>
<protein>
    <recommendedName>
        <fullName evidence="2">RBR-type E3 ubiquitin transferase</fullName>
        <ecNumber evidence="2">2.3.2.31</ecNumber>
    </recommendedName>
</protein>
<evidence type="ECO:0000256" key="5">
    <source>
        <dbReference type="ARBA" id="ARBA00022737"/>
    </source>
</evidence>
<dbReference type="CDD" id="cd20335">
    <property type="entry name" value="BRcat_RBR"/>
    <property type="match status" value="1"/>
</dbReference>
<feature type="domain" description="RING-type" evidence="9">
    <location>
        <begin position="77"/>
        <end position="268"/>
    </location>
</feature>
<dbReference type="Proteomes" id="UP000683000">
    <property type="component" value="Unassembled WGS sequence"/>
</dbReference>
<dbReference type="GO" id="GO:0016567">
    <property type="term" value="P:protein ubiquitination"/>
    <property type="evidence" value="ECO:0007669"/>
    <property type="project" value="InterPro"/>
</dbReference>
<dbReference type="Gene3D" id="3.30.40.10">
    <property type="entry name" value="Zinc/RING finger domain, C3HC4 (zinc finger)"/>
    <property type="match status" value="1"/>
</dbReference>
<dbReference type="PANTHER" id="PTHR11685">
    <property type="entry name" value="RBR FAMILY RING FINGER AND IBR DOMAIN-CONTAINING"/>
    <property type="match status" value="1"/>
</dbReference>
<gene>
    <name evidence="10" type="ORF">JVT61DRAFT_5883</name>
</gene>
<dbReference type="Gene3D" id="1.20.120.1750">
    <property type="match status" value="1"/>
</dbReference>
<evidence type="ECO:0000256" key="2">
    <source>
        <dbReference type="ARBA" id="ARBA00012251"/>
    </source>
</evidence>